<dbReference type="Pfam" id="PF01436">
    <property type="entry name" value="NHL"/>
    <property type="match status" value="2"/>
</dbReference>
<evidence type="ECO:0000259" key="4">
    <source>
        <dbReference type="Pfam" id="PF18962"/>
    </source>
</evidence>
<dbReference type="PROSITE" id="PS51125">
    <property type="entry name" value="NHL"/>
    <property type="match status" value="2"/>
</dbReference>
<evidence type="ECO:0000313" key="6">
    <source>
        <dbReference type="Proteomes" id="UP001589607"/>
    </source>
</evidence>
<evidence type="ECO:0000256" key="3">
    <source>
        <dbReference type="PROSITE-ProRule" id="PRU00504"/>
    </source>
</evidence>
<organism evidence="5 6">
    <name type="scientific">Flavobacterium jumunjinense</name>
    <dbReference type="NCBI Taxonomy" id="998845"/>
    <lineage>
        <taxon>Bacteria</taxon>
        <taxon>Pseudomonadati</taxon>
        <taxon>Bacteroidota</taxon>
        <taxon>Flavobacteriia</taxon>
        <taxon>Flavobacteriales</taxon>
        <taxon>Flavobacteriaceae</taxon>
        <taxon>Flavobacterium</taxon>
    </lineage>
</organism>
<reference evidence="5 6" key="1">
    <citation type="submission" date="2024-09" db="EMBL/GenBank/DDBJ databases">
        <authorList>
            <person name="Sun Q."/>
            <person name="Mori K."/>
        </authorList>
    </citation>
    <scope>NUCLEOTIDE SEQUENCE [LARGE SCALE GENOMIC DNA]</scope>
    <source>
        <strain evidence="5 6">CECT 7955</strain>
    </source>
</reference>
<dbReference type="NCBIfam" id="TIGR04183">
    <property type="entry name" value="Por_Secre_tail"/>
    <property type="match status" value="1"/>
</dbReference>
<dbReference type="EMBL" id="JBHMEY010000042">
    <property type="protein sequence ID" value="MFB9097236.1"/>
    <property type="molecule type" value="Genomic_DNA"/>
</dbReference>
<dbReference type="RefSeq" id="WP_236457845.1">
    <property type="nucleotide sequence ID" value="NZ_CBCSGE010000005.1"/>
</dbReference>
<dbReference type="Pfam" id="PF18962">
    <property type="entry name" value="Por_Secre_tail"/>
    <property type="match status" value="1"/>
</dbReference>
<proteinExistence type="predicted"/>
<protein>
    <submittedName>
        <fullName evidence="5">T9SS type A sorting domain-containing protein</fullName>
    </submittedName>
</protein>
<dbReference type="InterPro" id="IPR026444">
    <property type="entry name" value="Secre_tail"/>
</dbReference>
<feature type="domain" description="Secretion system C-terminal sorting" evidence="4">
    <location>
        <begin position="448"/>
        <end position="516"/>
    </location>
</feature>
<accession>A0ABV5GPJ4</accession>
<sequence>MKTNKKHILILFFVITYWNVFSQAPNISYTTPNSFVNNQTITPLYPTNSGGAVPTEPVVSTFSGTGTIGAMDGTSTVASFNYPTVVTFDNQNNLIVVDRSNHKIRSVSSTGIVTTISGTGSIGAADGASNVATFKYPDGAIVDSQGNIFITDQSNHKIRKIDINGQVTTFAGSGVAGFQDGIGVNSKFYFPAAMAIDENDNLYVADYSNHCIRKVTPSGIVTTLAGTGISGFNDGNVTVAQFNGPTGLCFDSTGVLYVADYGNNRIRKINTNGIVSTFAGSGTDGSTDDLGVLASFSHPAVLVFDSNDNCYVTDSGNHKIRKIDPSGNVSTFAGTGAQGANDVVVSLATFKELTGITINSQDELFIADYANHKIRKIITYKYSIVPSLPNGLNFNVYTGEISGTPTENSPMTDYTVEVSNIFGSSSFVLGIEVGALQTPAFDTNKLLVFPNPTTTILKIESKEIVSSVLVMNALGVIVKELIPNQENFQIDFSTIEKGVYFLKVESNSRSKMVKIVKN</sequence>
<dbReference type="Pfam" id="PF05345">
    <property type="entry name" value="He_PIG"/>
    <property type="match status" value="1"/>
</dbReference>
<feature type="repeat" description="NHL" evidence="3">
    <location>
        <begin position="176"/>
        <end position="218"/>
    </location>
</feature>
<evidence type="ECO:0000313" key="5">
    <source>
        <dbReference type="EMBL" id="MFB9097236.1"/>
    </source>
</evidence>
<evidence type="ECO:0000256" key="1">
    <source>
        <dbReference type="ARBA" id="ARBA00022729"/>
    </source>
</evidence>
<evidence type="ECO:0000256" key="2">
    <source>
        <dbReference type="ARBA" id="ARBA00022737"/>
    </source>
</evidence>
<dbReference type="SUPFAM" id="SSF101898">
    <property type="entry name" value="NHL repeat"/>
    <property type="match status" value="1"/>
</dbReference>
<dbReference type="PANTHER" id="PTHR46388:SF2">
    <property type="entry name" value="NHL REPEAT-CONTAINING PROTEIN 2"/>
    <property type="match status" value="1"/>
</dbReference>
<feature type="repeat" description="NHL" evidence="3">
    <location>
        <begin position="241"/>
        <end position="272"/>
    </location>
</feature>
<comment type="caution">
    <text evidence="5">The sequence shown here is derived from an EMBL/GenBank/DDBJ whole genome shotgun (WGS) entry which is preliminary data.</text>
</comment>
<dbReference type="InterPro" id="IPR001258">
    <property type="entry name" value="NHL_repeat"/>
</dbReference>
<gene>
    <name evidence="5" type="ORF">ACFFVF_11970</name>
</gene>
<keyword evidence="6" id="KW-1185">Reference proteome</keyword>
<keyword evidence="2" id="KW-0677">Repeat</keyword>
<dbReference type="Proteomes" id="UP001589607">
    <property type="component" value="Unassembled WGS sequence"/>
</dbReference>
<dbReference type="Gene3D" id="2.120.10.30">
    <property type="entry name" value="TolB, C-terminal domain"/>
    <property type="match status" value="3"/>
</dbReference>
<dbReference type="InterPro" id="IPR011042">
    <property type="entry name" value="6-blade_b-propeller_TolB-like"/>
</dbReference>
<dbReference type="SUPFAM" id="SSF49313">
    <property type="entry name" value="Cadherin-like"/>
    <property type="match status" value="1"/>
</dbReference>
<dbReference type="InterPro" id="IPR015919">
    <property type="entry name" value="Cadherin-like_sf"/>
</dbReference>
<keyword evidence="1" id="KW-0732">Signal</keyword>
<name>A0ABV5GPJ4_9FLAO</name>
<dbReference type="PANTHER" id="PTHR46388">
    <property type="entry name" value="NHL REPEAT-CONTAINING PROTEIN 2"/>
    <property type="match status" value="1"/>
</dbReference>
<dbReference type="CDD" id="cd14953">
    <property type="entry name" value="NHL_like_1"/>
    <property type="match status" value="1"/>
</dbReference>